<name>A0A5J5D2G1_9PERO</name>
<organism evidence="1 2">
    <name type="scientific">Etheostoma spectabile</name>
    <name type="common">orangethroat darter</name>
    <dbReference type="NCBI Taxonomy" id="54343"/>
    <lineage>
        <taxon>Eukaryota</taxon>
        <taxon>Metazoa</taxon>
        <taxon>Chordata</taxon>
        <taxon>Craniata</taxon>
        <taxon>Vertebrata</taxon>
        <taxon>Euteleostomi</taxon>
        <taxon>Actinopterygii</taxon>
        <taxon>Neopterygii</taxon>
        <taxon>Teleostei</taxon>
        <taxon>Neoteleostei</taxon>
        <taxon>Acanthomorphata</taxon>
        <taxon>Eupercaria</taxon>
        <taxon>Perciformes</taxon>
        <taxon>Percoidei</taxon>
        <taxon>Percidae</taxon>
        <taxon>Etheostomatinae</taxon>
        <taxon>Etheostoma</taxon>
    </lineage>
</organism>
<evidence type="ECO:0000313" key="2">
    <source>
        <dbReference type="Proteomes" id="UP000327493"/>
    </source>
</evidence>
<comment type="caution">
    <text evidence="1">The sequence shown here is derived from an EMBL/GenBank/DDBJ whole genome shotgun (WGS) entry which is preliminary data.</text>
</comment>
<proteinExistence type="predicted"/>
<keyword evidence="2" id="KW-1185">Reference proteome</keyword>
<reference evidence="1 2" key="1">
    <citation type="submission" date="2019-08" db="EMBL/GenBank/DDBJ databases">
        <title>A chromosome-level genome assembly, high-density linkage maps, and genome scans reveal the genomic architecture of hybrid incompatibilities underlying speciation via character displacement in darters (Percidae: Etheostominae).</title>
        <authorList>
            <person name="Moran R.L."/>
            <person name="Catchen J.M."/>
            <person name="Fuller R.C."/>
        </authorList>
    </citation>
    <scope>NUCLEOTIDE SEQUENCE [LARGE SCALE GENOMIC DNA]</scope>
    <source>
        <strain evidence="1">EspeVRDwgs_2016</strain>
        <tissue evidence="1">Muscle</tissue>
    </source>
</reference>
<protein>
    <submittedName>
        <fullName evidence="1">Uncharacterized protein</fullName>
    </submittedName>
</protein>
<evidence type="ECO:0000313" key="1">
    <source>
        <dbReference type="EMBL" id="KAA8587313.1"/>
    </source>
</evidence>
<dbReference type="Proteomes" id="UP000327493">
    <property type="component" value="Chromosome 12"/>
</dbReference>
<dbReference type="AlphaFoldDB" id="A0A5J5D2G1"/>
<gene>
    <name evidence="1" type="ORF">FQN60_016175</name>
</gene>
<sequence length="139" mass="15294">MVSAFHRTALLSCSPSRVSKSVMLKKYWEPLEGGRRFRVPSVSSINSPTPLPFKLLPTEVLSYDVPQAVVDLVELLVGSLHVHSRGLQRTQDIDCGLIGSHQHKGHRVHSLVQDSFAVRPATDGPQLTSSLSSVVRLFL</sequence>
<dbReference type="EMBL" id="VOFY01000012">
    <property type="protein sequence ID" value="KAA8587313.1"/>
    <property type="molecule type" value="Genomic_DNA"/>
</dbReference>
<accession>A0A5J5D2G1</accession>